<proteinExistence type="predicted"/>
<organism evidence="1">
    <name type="scientific">Streptomyces sp. NBC_00148</name>
    <dbReference type="NCBI Taxonomy" id="2903626"/>
    <lineage>
        <taxon>Bacteria</taxon>
        <taxon>Bacillati</taxon>
        <taxon>Actinomycetota</taxon>
        <taxon>Actinomycetes</taxon>
        <taxon>Kitasatosporales</taxon>
        <taxon>Streptomycetaceae</taxon>
        <taxon>Streptomyces</taxon>
    </lineage>
</organism>
<dbReference type="InterPro" id="IPR016024">
    <property type="entry name" value="ARM-type_fold"/>
</dbReference>
<evidence type="ECO:0000313" key="1">
    <source>
        <dbReference type="EMBL" id="WTQ71561.1"/>
    </source>
</evidence>
<dbReference type="EMBL" id="CP108169">
    <property type="protein sequence ID" value="WTQ71561.1"/>
    <property type="molecule type" value="Genomic_DNA"/>
</dbReference>
<name>A0AAU1LK31_9ACTN</name>
<evidence type="ECO:0008006" key="3">
    <source>
        <dbReference type="Google" id="ProtNLM"/>
    </source>
</evidence>
<accession>A0AAU1LK31</accession>
<dbReference type="SUPFAM" id="SSF48371">
    <property type="entry name" value="ARM repeat"/>
    <property type="match status" value="2"/>
</dbReference>
<reference evidence="1" key="1">
    <citation type="submission" date="2022-10" db="EMBL/GenBank/DDBJ databases">
        <title>The complete genomes of actinobacterial strains from the NBC collection.</title>
        <authorList>
            <person name="Joergensen T.S."/>
            <person name="Alvarez Arevalo M."/>
            <person name="Sterndorff E.B."/>
            <person name="Faurdal D."/>
            <person name="Vuksanovic O."/>
            <person name="Mourched A.-S."/>
            <person name="Charusanti P."/>
            <person name="Shaw S."/>
            <person name="Blin K."/>
            <person name="Weber T."/>
        </authorList>
    </citation>
    <scope>NUCLEOTIDE SEQUENCE</scope>
    <source>
        <strain evidence="1">NBC_00148</strain>
    </source>
</reference>
<sequence length="1050" mass="114413">MAAESPLEEIRIGALVSRRSQLPLSPPLSAPETLPFGKLSPPVFERLVGEVMWLIDGMNDIRGYGRSGQDQGGLDLIGRRNGQTHVYQVRRIVSLPAPALRTAVTDFTGPPRTTTPAEGWSERRFDAVRFVLATGCVVDDTAVEDELVALQEKYQGDIDIDLYDAGALSRFLRERPYLVAGVFGQEWAKAFCGVEAPPVSSLPHGYALLNDPLEHLGLADALHRAQHLAETEPGPAAELFGDLAFELEDASFTGHADQLRTRQRDLLASAGQADAAFTVAATLMLDRYETGDRIFVDQRLERLASDAGGMASHIYDVLKALADWFEYGYDLAPVTTALVTVVQAGDPLAARLMLAVIEQIVADEHPDDHPAELAGLASEIVASQSGLLRIRLECCLADLAIRAGQSSEEAYADLDRRALGGRIPERFAVLVHMRRGRALALADLGSEAIEVYRRAVLAATREGLGGDARHALRSISFLSDQYNGGFKESSQAMLSARTVGAKGARLIDLSFNPAVSALEALVDNRLPDASRASHQWLWQDRISGALTDENLAHQRYGEVFNRAGETKHAVRQLVLAGRRKDARSAAASLLEYLDVRDLLEVRARWVCSAAAAVIGQQADLIPDDAVAGIAARLTEIVITSAQTGSTSIHPVQEALGALAALDERLPAVSAQPVLPLLLEWIPREPSVSRLLDEQMVAYLDACIKAKLPVADQAAQALLDAWKSDVRGAEGLLVGLRARLPSAVSVVRERAQQGHTGATALLADWQTDDPSVAKTARQLAETVLAEPVGTVRPFYAMGTATRQCAAYLTVCSDDQSGIDIGEPIALLRERVTPHLLLWAEDRNDAADRRSEAVRALSILAKTLPTPVRNDTFKRLMDLYQDLTEHPANALDRHTQHPLSRYKINTEGDWRLPAEILHATAVLATTAEQAIRVEQRLLPHLTHPEQNPGHGRLQAQTVLALNRLIPAPMPLTATHPSPFMRQTAVICWGRADHRDPSLARLFAEDSNTGVRHNLAHTLAELPPDERLKYQAITARLRTDNSARVRRATTLIQ</sequence>
<evidence type="ECO:0000313" key="2">
    <source>
        <dbReference type="EMBL" id="WTQ78348.1"/>
    </source>
</evidence>
<dbReference type="AlphaFoldDB" id="A0AAU1LK31"/>
<protein>
    <recommendedName>
        <fullName evidence="3">HEAT repeat domain-containing protein</fullName>
    </recommendedName>
</protein>
<dbReference type="EMBL" id="CP108169">
    <property type="protein sequence ID" value="WTQ78348.1"/>
    <property type="molecule type" value="Genomic_DNA"/>
</dbReference>
<gene>
    <name evidence="1" type="ORF">OG222_00065</name>
    <name evidence="2" type="ORF">OG222_36760</name>
</gene>